<feature type="region of interest" description="Disordered" evidence="1">
    <location>
        <begin position="116"/>
        <end position="147"/>
    </location>
</feature>
<reference evidence="4" key="2">
    <citation type="submission" date="2011-03" db="EMBL/GenBank/DDBJ databases">
        <title>Annotation of Magnaporthe poae ATCC 64411.</title>
        <authorList>
            <person name="Ma L.-J."/>
            <person name="Dead R."/>
            <person name="Young S.K."/>
            <person name="Zeng Q."/>
            <person name="Gargeya S."/>
            <person name="Fitzgerald M."/>
            <person name="Haas B."/>
            <person name="Abouelleil A."/>
            <person name="Alvarado L."/>
            <person name="Arachchi H.M."/>
            <person name="Berlin A."/>
            <person name="Brown A."/>
            <person name="Chapman S.B."/>
            <person name="Chen Z."/>
            <person name="Dunbar C."/>
            <person name="Freedman E."/>
            <person name="Gearin G."/>
            <person name="Gellesch M."/>
            <person name="Goldberg J."/>
            <person name="Griggs A."/>
            <person name="Gujja S."/>
            <person name="Heiman D."/>
            <person name="Howarth C."/>
            <person name="Larson L."/>
            <person name="Lui A."/>
            <person name="MacDonald P.J.P."/>
            <person name="Mehta T."/>
            <person name="Montmayeur A."/>
            <person name="Murphy C."/>
            <person name="Neiman D."/>
            <person name="Pearson M."/>
            <person name="Priest M."/>
            <person name="Roberts A."/>
            <person name="Saif S."/>
            <person name="Shea T."/>
            <person name="Shenoy N."/>
            <person name="Sisk P."/>
            <person name="Stolte C."/>
            <person name="Sykes S."/>
            <person name="Yandava C."/>
            <person name="Wortman J."/>
            <person name="Nusbaum C."/>
            <person name="Birren B."/>
        </authorList>
    </citation>
    <scope>NUCLEOTIDE SEQUENCE</scope>
    <source>
        <strain evidence="4">ATCC 64411</strain>
    </source>
</reference>
<dbReference type="VEuPathDB" id="FungiDB:MAPG_06090"/>
<gene>
    <name evidence="4" type="ORF">MAPG_06090</name>
</gene>
<feature type="non-terminal residue" evidence="4">
    <location>
        <position position="276"/>
    </location>
</feature>
<protein>
    <submittedName>
        <fullName evidence="4">Acyl-CoA synthetase</fullName>
    </submittedName>
</protein>
<dbReference type="PANTHER" id="PTHR43767">
    <property type="entry name" value="LONG-CHAIN-FATTY-ACID--COA LIGASE"/>
    <property type="match status" value="1"/>
</dbReference>
<dbReference type="EMBL" id="GL876970">
    <property type="protein sequence ID" value="KLU87085.1"/>
    <property type="molecule type" value="Genomic_DNA"/>
</dbReference>
<accession>A0A0H2TSH4</accession>
<feature type="transmembrane region" description="Helical" evidence="2">
    <location>
        <begin position="230"/>
        <end position="252"/>
    </location>
</feature>
<evidence type="ECO:0000259" key="3">
    <source>
        <dbReference type="Pfam" id="PF00501"/>
    </source>
</evidence>
<dbReference type="OrthoDB" id="6614653at2759"/>
<reference evidence="4" key="1">
    <citation type="submission" date="2010-05" db="EMBL/GenBank/DDBJ databases">
        <title>The Genome Sequence of Magnaporthe poae strain ATCC 64411.</title>
        <authorList>
            <consortium name="The Broad Institute Genome Sequencing Platform"/>
            <consortium name="Broad Institute Genome Sequencing Center for Infectious Disease"/>
            <person name="Ma L.-J."/>
            <person name="Dead R."/>
            <person name="Young S."/>
            <person name="Zeng Q."/>
            <person name="Koehrsen M."/>
            <person name="Alvarado L."/>
            <person name="Berlin A."/>
            <person name="Chapman S.B."/>
            <person name="Chen Z."/>
            <person name="Freedman E."/>
            <person name="Gellesch M."/>
            <person name="Goldberg J."/>
            <person name="Griggs A."/>
            <person name="Gujja S."/>
            <person name="Heilman E.R."/>
            <person name="Heiman D."/>
            <person name="Hepburn T."/>
            <person name="Howarth C."/>
            <person name="Jen D."/>
            <person name="Larson L."/>
            <person name="Mehta T."/>
            <person name="Neiman D."/>
            <person name="Pearson M."/>
            <person name="Roberts A."/>
            <person name="Saif S."/>
            <person name="Shea T."/>
            <person name="Shenoy N."/>
            <person name="Sisk P."/>
            <person name="Stolte C."/>
            <person name="Sykes S."/>
            <person name="Walk T."/>
            <person name="White J."/>
            <person name="Yandava C."/>
            <person name="Haas B."/>
            <person name="Nusbaum C."/>
            <person name="Birren B."/>
        </authorList>
    </citation>
    <scope>NUCLEOTIDE SEQUENCE</scope>
    <source>
        <strain evidence="4">ATCC 64411</strain>
    </source>
</reference>
<dbReference type="InterPro" id="IPR042099">
    <property type="entry name" value="ANL_N_sf"/>
</dbReference>
<dbReference type="Pfam" id="PF00501">
    <property type="entry name" value="AMP-binding"/>
    <property type="match status" value="1"/>
</dbReference>
<feature type="domain" description="AMP-dependent synthetase/ligase" evidence="3">
    <location>
        <begin position="14"/>
        <end position="276"/>
    </location>
</feature>
<feature type="compositionally biased region" description="Polar residues" evidence="1">
    <location>
        <begin position="117"/>
        <end position="131"/>
    </location>
</feature>
<dbReference type="InterPro" id="IPR020845">
    <property type="entry name" value="AMP-binding_CS"/>
</dbReference>
<sequence length="276" mass="29377">MDTLLPYPTTDFIKHWATEHPDRTACCDTGLTETWTYAELEGDVSAAAAHLAEQGVQAGDRVAVLARNSVYLVILQHALMRLGAIFVPLNWRLSRPELAKLIADCSPTIIYTDRTHQGGSSTAMSTTTDSGSATAPSATETAAPPSDGCRRLELQVFIDALQDARESPPSSVAPRNVSDNAVATILYTSGTSGKPKGVVMTRSTMSCTAANFSGLGSLDQSSKLLCDAPMFHVIGLVVAVWAPLSSCAVFVVSPRFDPAETNDRLADGITHYFCVP</sequence>
<feature type="compositionally biased region" description="Low complexity" evidence="1">
    <location>
        <begin position="132"/>
        <end position="146"/>
    </location>
</feature>
<name>A0A0H2TSH4_MAGP6</name>
<dbReference type="Gene3D" id="3.40.50.12780">
    <property type="entry name" value="N-terminal domain of ligase-like"/>
    <property type="match status" value="1"/>
</dbReference>
<evidence type="ECO:0000313" key="4">
    <source>
        <dbReference type="EMBL" id="KLU87085.1"/>
    </source>
</evidence>
<dbReference type="PROSITE" id="PS00455">
    <property type="entry name" value="AMP_BINDING"/>
    <property type="match status" value="1"/>
</dbReference>
<dbReference type="SUPFAM" id="SSF56801">
    <property type="entry name" value="Acetyl-CoA synthetase-like"/>
    <property type="match status" value="1"/>
</dbReference>
<organism evidence="4">
    <name type="scientific">Magnaporthiopsis poae (strain ATCC 64411 / 73-15)</name>
    <name type="common">Kentucky bluegrass fungus</name>
    <name type="synonym">Magnaporthe poae</name>
    <dbReference type="NCBI Taxonomy" id="644358"/>
    <lineage>
        <taxon>Eukaryota</taxon>
        <taxon>Fungi</taxon>
        <taxon>Dikarya</taxon>
        <taxon>Ascomycota</taxon>
        <taxon>Pezizomycotina</taxon>
        <taxon>Sordariomycetes</taxon>
        <taxon>Sordariomycetidae</taxon>
        <taxon>Magnaporthales</taxon>
        <taxon>Magnaporthaceae</taxon>
        <taxon>Magnaporthiopsis</taxon>
    </lineage>
</organism>
<keyword evidence="2" id="KW-0812">Transmembrane</keyword>
<keyword evidence="2" id="KW-1133">Transmembrane helix</keyword>
<dbReference type="AlphaFoldDB" id="A0A0H2TSH4"/>
<proteinExistence type="predicted"/>
<dbReference type="InterPro" id="IPR000873">
    <property type="entry name" value="AMP-dep_synth/lig_dom"/>
</dbReference>
<keyword evidence="2" id="KW-0472">Membrane</keyword>
<dbReference type="PANTHER" id="PTHR43767:SF1">
    <property type="entry name" value="NONRIBOSOMAL PEPTIDE SYNTHASE PES1 (EUROFUNG)-RELATED"/>
    <property type="match status" value="1"/>
</dbReference>
<dbReference type="InterPro" id="IPR050237">
    <property type="entry name" value="ATP-dep_AMP-bd_enzyme"/>
</dbReference>
<evidence type="ECO:0000256" key="2">
    <source>
        <dbReference type="SAM" id="Phobius"/>
    </source>
</evidence>
<evidence type="ECO:0000256" key="1">
    <source>
        <dbReference type="SAM" id="MobiDB-lite"/>
    </source>
</evidence>